<reference evidence="2 5" key="1">
    <citation type="submission" date="2019-10" db="EMBL/GenBank/DDBJ databases">
        <title>Comparative genomics of sulfur disproportionating microorganisms.</title>
        <authorList>
            <person name="Ward L.M."/>
            <person name="Bertran E."/>
            <person name="Johnston D."/>
        </authorList>
    </citation>
    <scope>NUCLEOTIDE SEQUENCE [LARGE SCALE GENOMIC DNA]</scope>
    <source>
        <strain evidence="2 5">DSM 3772</strain>
    </source>
</reference>
<evidence type="ECO:0000313" key="2">
    <source>
        <dbReference type="EMBL" id="MQL54264.1"/>
    </source>
</evidence>
<name>A0A650CW43_ACIAM</name>
<dbReference type="Pfam" id="PF01850">
    <property type="entry name" value="PIN"/>
    <property type="match status" value="1"/>
</dbReference>
<dbReference type="SUPFAM" id="SSF88723">
    <property type="entry name" value="PIN domain-like"/>
    <property type="match status" value="1"/>
</dbReference>
<dbReference type="KEGG" id="aamb:D1866_08900"/>
<dbReference type="EMBL" id="CP045482">
    <property type="protein sequence ID" value="QGR22091.1"/>
    <property type="molecule type" value="Genomic_DNA"/>
</dbReference>
<proteinExistence type="predicted"/>
<reference evidence="3 4" key="2">
    <citation type="submission" date="2019-10" db="EMBL/GenBank/DDBJ databases">
        <title>Genome Sequences from Six Type Strain Members of the Archaeal Family Sulfolobaceae: Acidianus ambivalens, Acidianus infernus, Metallosphaera prunae, Stygiolobus azoricus, Sulfolobus metallicus, and Sulfurisphaera ohwakuensis.</title>
        <authorList>
            <person name="Counts J.A."/>
            <person name="Kelly R.M."/>
        </authorList>
    </citation>
    <scope>NUCLEOTIDE SEQUENCE [LARGE SCALE GENOMIC DNA]</scope>
    <source>
        <strain evidence="3 4">LEI 10</strain>
    </source>
</reference>
<feature type="domain" description="PIN" evidence="1">
    <location>
        <begin position="3"/>
        <end position="119"/>
    </location>
</feature>
<dbReference type="GeneID" id="42779847"/>
<evidence type="ECO:0000313" key="4">
    <source>
        <dbReference type="Proteomes" id="UP000426328"/>
    </source>
</evidence>
<dbReference type="InterPro" id="IPR002716">
    <property type="entry name" value="PIN_dom"/>
</dbReference>
<sequence length="131" mass="14729">MRVVVDTGLIVEVLEGSELGEKFLKLVKDGKLKPVITNLTLIEITYVICRKYGISKAKELVKKLLDSGYFELVNALDFSDYIVEVKCNNSLSILDASVIAAAKGLKVKALFKMEKELKDKRFDNVLFIENE</sequence>
<dbReference type="Gene3D" id="3.40.50.1010">
    <property type="entry name" value="5'-nuclease"/>
    <property type="match status" value="1"/>
</dbReference>
<evidence type="ECO:0000259" key="1">
    <source>
        <dbReference type="Pfam" id="PF01850"/>
    </source>
</evidence>
<dbReference type="AlphaFoldDB" id="A0A650CW43"/>
<dbReference type="EMBL" id="WHYS01000001">
    <property type="protein sequence ID" value="MQL54264.1"/>
    <property type="molecule type" value="Genomic_DNA"/>
</dbReference>
<dbReference type="InterPro" id="IPR029060">
    <property type="entry name" value="PIN-like_dom_sf"/>
</dbReference>
<organism evidence="3 4">
    <name type="scientific">Acidianus ambivalens</name>
    <name type="common">Desulfurolobus ambivalens</name>
    <dbReference type="NCBI Taxonomy" id="2283"/>
    <lineage>
        <taxon>Archaea</taxon>
        <taxon>Thermoproteota</taxon>
        <taxon>Thermoprotei</taxon>
        <taxon>Sulfolobales</taxon>
        <taxon>Sulfolobaceae</taxon>
        <taxon>Acidianus</taxon>
    </lineage>
</organism>
<evidence type="ECO:0000313" key="3">
    <source>
        <dbReference type="EMBL" id="QGR22091.1"/>
    </source>
</evidence>
<gene>
    <name evidence="3" type="ORF">D1866_08900</name>
    <name evidence="2" type="ORF">GFB69_00345</name>
</gene>
<dbReference type="RefSeq" id="WP_152939187.1">
    <property type="nucleotide sequence ID" value="NZ_CP045482.1"/>
</dbReference>
<dbReference type="Proteomes" id="UP000474054">
    <property type="component" value="Unassembled WGS sequence"/>
</dbReference>
<keyword evidence="4" id="KW-1185">Reference proteome</keyword>
<accession>A0A650CW43</accession>
<dbReference type="Proteomes" id="UP000426328">
    <property type="component" value="Chromosome"/>
</dbReference>
<protein>
    <submittedName>
        <fullName evidence="3">PIN domain-containing protein</fullName>
    </submittedName>
</protein>
<evidence type="ECO:0000313" key="5">
    <source>
        <dbReference type="Proteomes" id="UP000474054"/>
    </source>
</evidence>